<reference evidence="1" key="1">
    <citation type="submission" date="2020-05" db="EMBL/GenBank/DDBJ databases">
        <title>Large-scale comparative analyses of tick genomes elucidate their genetic diversity and vector capacities.</title>
        <authorList>
            <person name="Jia N."/>
            <person name="Wang J."/>
            <person name="Shi W."/>
            <person name="Du L."/>
            <person name="Sun Y."/>
            <person name="Zhan W."/>
            <person name="Jiang J."/>
            <person name="Wang Q."/>
            <person name="Zhang B."/>
            <person name="Ji P."/>
            <person name="Sakyi L.B."/>
            <person name="Cui X."/>
            <person name="Yuan T."/>
            <person name="Jiang B."/>
            <person name="Yang W."/>
            <person name="Lam T.T.-Y."/>
            <person name="Chang Q."/>
            <person name="Ding S."/>
            <person name="Wang X."/>
            <person name="Zhu J."/>
            <person name="Ruan X."/>
            <person name="Zhao L."/>
            <person name="Wei J."/>
            <person name="Que T."/>
            <person name="Du C."/>
            <person name="Cheng J."/>
            <person name="Dai P."/>
            <person name="Han X."/>
            <person name="Huang E."/>
            <person name="Gao Y."/>
            <person name="Liu J."/>
            <person name="Shao H."/>
            <person name="Ye R."/>
            <person name="Li L."/>
            <person name="Wei W."/>
            <person name="Wang X."/>
            <person name="Wang C."/>
            <person name="Yang T."/>
            <person name="Huo Q."/>
            <person name="Li W."/>
            <person name="Guo W."/>
            <person name="Chen H."/>
            <person name="Zhou L."/>
            <person name="Ni X."/>
            <person name="Tian J."/>
            <person name="Zhou Y."/>
            <person name="Sheng Y."/>
            <person name="Liu T."/>
            <person name="Pan Y."/>
            <person name="Xia L."/>
            <person name="Li J."/>
            <person name="Zhao F."/>
            <person name="Cao W."/>
        </authorList>
    </citation>
    <scope>NUCLEOTIDE SEQUENCE</scope>
    <source>
        <strain evidence="1">Hyas-2018</strain>
    </source>
</reference>
<comment type="caution">
    <text evidence="1">The sequence shown here is derived from an EMBL/GenBank/DDBJ whole genome shotgun (WGS) entry which is preliminary data.</text>
</comment>
<sequence>MRAFSPRPLAVGGAGLRREPPSAREKQETASPLVQRWPPFLCASPLFVLAAALLKNTPTPLADLVTTTPNKRSALRRQRDRGEGLSASSITMSRSLATYRPRQRPWSGGSGETSAAWLYIGKQCDYTA</sequence>
<evidence type="ECO:0000313" key="1">
    <source>
        <dbReference type="EMBL" id="KAH6945605.1"/>
    </source>
</evidence>
<dbReference type="Proteomes" id="UP000821845">
    <property type="component" value="Chromosome 1"/>
</dbReference>
<organism evidence="1 2">
    <name type="scientific">Hyalomma asiaticum</name>
    <name type="common">Tick</name>
    <dbReference type="NCBI Taxonomy" id="266040"/>
    <lineage>
        <taxon>Eukaryota</taxon>
        <taxon>Metazoa</taxon>
        <taxon>Ecdysozoa</taxon>
        <taxon>Arthropoda</taxon>
        <taxon>Chelicerata</taxon>
        <taxon>Arachnida</taxon>
        <taxon>Acari</taxon>
        <taxon>Parasitiformes</taxon>
        <taxon>Ixodida</taxon>
        <taxon>Ixodoidea</taxon>
        <taxon>Ixodidae</taxon>
        <taxon>Hyalomminae</taxon>
        <taxon>Hyalomma</taxon>
    </lineage>
</organism>
<proteinExistence type="predicted"/>
<evidence type="ECO:0000313" key="2">
    <source>
        <dbReference type="Proteomes" id="UP000821845"/>
    </source>
</evidence>
<name>A0ACB7TF04_HYAAI</name>
<dbReference type="EMBL" id="CM023481">
    <property type="protein sequence ID" value="KAH6945605.1"/>
    <property type="molecule type" value="Genomic_DNA"/>
</dbReference>
<keyword evidence="2" id="KW-1185">Reference proteome</keyword>
<accession>A0ACB7TF04</accession>
<gene>
    <name evidence="1" type="ORF">HPB50_009289</name>
</gene>
<protein>
    <submittedName>
        <fullName evidence="1">Uncharacterized protein</fullName>
    </submittedName>
</protein>